<dbReference type="SUPFAM" id="SSF56784">
    <property type="entry name" value="HAD-like"/>
    <property type="match status" value="1"/>
</dbReference>
<dbReference type="Proteomes" id="UP000327013">
    <property type="component" value="Unassembled WGS sequence"/>
</dbReference>
<accession>A0A5N6KZE1</accession>
<protein>
    <recommendedName>
        <fullName evidence="2">FCP1 homology domain-containing protein</fullName>
    </recommendedName>
</protein>
<gene>
    <name evidence="3" type="ORF">FH972_024685</name>
</gene>
<dbReference type="InterPro" id="IPR011990">
    <property type="entry name" value="TPR-like_helical_dom_sf"/>
</dbReference>
<feature type="compositionally biased region" description="Low complexity" evidence="1">
    <location>
        <begin position="100"/>
        <end position="127"/>
    </location>
</feature>
<comment type="caution">
    <text evidence="3">The sequence shown here is derived from an EMBL/GenBank/DDBJ whole genome shotgun (WGS) entry which is preliminary data.</text>
</comment>
<feature type="region of interest" description="Disordered" evidence="1">
    <location>
        <begin position="182"/>
        <end position="221"/>
    </location>
</feature>
<dbReference type="CDD" id="cd07521">
    <property type="entry name" value="HAD_FCP1-like"/>
    <property type="match status" value="1"/>
</dbReference>
<dbReference type="Pfam" id="PF03031">
    <property type="entry name" value="NIF"/>
    <property type="match status" value="2"/>
</dbReference>
<feature type="region of interest" description="Disordered" evidence="1">
    <location>
        <begin position="32"/>
        <end position="170"/>
    </location>
</feature>
<evidence type="ECO:0000256" key="1">
    <source>
        <dbReference type="SAM" id="MobiDB-lite"/>
    </source>
</evidence>
<dbReference type="InterPro" id="IPR004274">
    <property type="entry name" value="FCP1_dom"/>
</dbReference>
<dbReference type="OrthoDB" id="5229512at2759"/>
<feature type="domain" description="FCP1 homology" evidence="2">
    <location>
        <begin position="308"/>
        <end position="471"/>
    </location>
</feature>
<dbReference type="Gene3D" id="3.40.50.1000">
    <property type="entry name" value="HAD superfamily/HAD-like"/>
    <property type="match status" value="2"/>
</dbReference>
<feature type="compositionally biased region" description="Polar residues" evidence="1">
    <location>
        <begin position="81"/>
        <end position="99"/>
    </location>
</feature>
<evidence type="ECO:0000313" key="3">
    <source>
        <dbReference type="EMBL" id="KAB8360953.1"/>
    </source>
</evidence>
<feature type="compositionally biased region" description="Basic and acidic residues" evidence="1">
    <location>
        <begin position="182"/>
        <end position="191"/>
    </location>
</feature>
<evidence type="ECO:0000259" key="2">
    <source>
        <dbReference type="PROSITE" id="PS50969"/>
    </source>
</evidence>
<dbReference type="EMBL" id="VIBQ01000017">
    <property type="protein sequence ID" value="KAB8360953.1"/>
    <property type="molecule type" value="Genomic_DNA"/>
</dbReference>
<dbReference type="SUPFAM" id="SSF48452">
    <property type="entry name" value="TPR-like"/>
    <property type="match status" value="1"/>
</dbReference>
<evidence type="ECO:0000313" key="4">
    <source>
        <dbReference type="Proteomes" id="UP000327013"/>
    </source>
</evidence>
<dbReference type="Gene3D" id="1.25.40.10">
    <property type="entry name" value="Tetratricopeptide repeat domain"/>
    <property type="match status" value="1"/>
</dbReference>
<organism evidence="3 4">
    <name type="scientific">Carpinus fangiana</name>
    <dbReference type="NCBI Taxonomy" id="176857"/>
    <lineage>
        <taxon>Eukaryota</taxon>
        <taxon>Viridiplantae</taxon>
        <taxon>Streptophyta</taxon>
        <taxon>Embryophyta</taxon>
        <taxon>Tracheophyta</taxon>
        <taxon>Spermatophyta</taxon>
        <taxon>Magnoliopsida</taxon>
        <taxon>eudicotyledons</taxon>
        <taxon>Gunneridae</taxon>
        <taxon>Pentapetalae</taxon>
        <taxon>rosids</taxon>
        <taxon>fabids</taxon>
        <taxon>Fagales</taxon>
        <taxon>Betulaceae</taxon>
        <taxon>Carpinus</taxon>
    </lineage>
</organism>
<dbReference type="InterPro" id="IPR050365">
    <property type="entry name" value="TIM50"/>
</dbReference>
<proteinExistence type="predicted"/>
<feature type="compositionally biased region" description="Polar residues" evidence="1">
    <location>
        <begin position="138"/>
        <end position="149"/>
    </location>
</feature>
<sequence>MLPRGVLRAVRGRGYPALARSSLVALRPLRLYSSNGKPQRGPPKPPPYVNEQDVRKSAQDISNRGPVPNQTWSPDVGIKFTSDSPEQSSSTEHSTLQSQPSSPLRTTSTPPSKATAATAHPSPSNAPRRSSKLGGVPPTNSNGHEQATPQGARPQEPSQPQAPLPDLTQGIPSTFAEEFLKQNKPTSKDGEDAQSTGLDITEAQVGEHGQRGGDGGSRQKEEYISSIERRRNAIMRYTMISGAAFAVVGALLLGQNWEDSDEEQRHSDAPNGFSPGLFYGRIKARLNEMFGYYTEPAFPQLLPTMDPAMSAPYTLVMSLEDMLIHSKWTPQKGWQVAKRPGVDYFLRYLSQYYELVLFTSVYSMNADLDLSYLNRDLSKTLIIDTVKAHTQLQPENAVILPKWSGDSKDPHTNDLVALIPFLEYIATMGIQDVRSVLKSYEGTHIPTEFARREARAREAFNKQLEEERKKRGRVGSLTGSLSGMLGFKPSTGLMQVPGEPSLAEGLAQGKMLSDQMRERGQRNYLAIDKEIRENSEMWLKQSEEEQKKAQEEMAKSMQGNRAARRGLLFSSNCVSRMLKIEHVAPVPAPAAAQAPLSVAGQRHLASSTTLLKAPVLTMGQGDDNPEDTASMATSGPDLFSLPPEIRDEIYAHLLSSSRVRYVADDGHTKFRFHGDILRVNKQIHAEAKDSFRRHNVFVRIETPWQQSEVRIQHMGRVPLIAVGTRAAEFKHFHMSVNITTVDMRHIQPNHIIICLDDLEAFTTFWRYSSLSFHMLNPHLNLTLRLANPGWLPKVKNTTQIPKRLQRQLLLPFGIVKDLQELVIKGDFDQDIIDALQAEMKIPYPSPEFCLEECTRLKDAGNAELKAGNYRSAIQKYNEAQLAIFIIVDGRRRDVWGEDHFKKQLQGGLYDKQIGIVVSVILRIKLVANTMHALLKLEDYTEARYWGERSIGLMREHMEDSADEPRPGFAAAAEVGKIYYRTGLACKHLGDMSKAREFLRIASHWLPNDDIVKKEVAATALKLF</sequence>
<dbReference type="AlphaFoldDB" id="A0A5N6KZE1"/>
<dbReference type="PANTHER" id="PTHR12210">
    <property type="entry name" value="DULLARD PROTEIN PHOSPHATASE"/>
    <property type="match status" value="1"/>
</dbReference>
<name>A0A5N6KZE1_9ROSI</name>
<dbReference type="SMART" id="SM00577">
    <property type="entry name" value="CPDc"/>
    <property type="match status" value="1"/>
</dbReference>
<reference evidence="3 4" key="1">
    <citation type="submission" date="2019-06" db="EMBL/GenBank/DDBJ databases">
        <title>A chromosomal-level reference genome of Carpinus fangiana (Coryloideae, Betulaceae).</title>
        <authorList>
            <person name="Yang X."/>
            <person name="Wang Z."/>
            <person name="Zhang L."/>
            <person name="Hao G."/>
            <person name="Liu J."/>
            <person name="Yang Y."/>
        </authorList>
    </citation>
    <scope>NUCLEOTIDE SEQUENCE [LARGE SCALE GENOMIC DNA]</scope>
    <source>
        <strain evidence="3">Cfa_2016G</strain>
        <tissue evidence="3">Leaf</tissue>
    </source>
</reference>
<dbReference type="PROSITE" id="PS50969">
    <property type="entry name" value="FCP1"/>
    <property type="match status" value="1"/>
</dbReference>
<dbReference type="InterPro" id="IPR023214">
    <property type="entry name" value="HAD_sf"/>
</dbReference>
<keyword evidence="4" id="KW-1185">Reference proteome</keyword>
<dbReference type="InterPro" id="IPR036412">
    <property type="entry name" value="HAD-like_sf"/>
</dbReference>